<sequence>MKEEEERKEKRFVSRLSSRRQAWAAFEQNCKQVRVFSVPVSLTATMRGQLPPQGGWYRVYAQSLQVAMG</sequence>
<proteinExistence type="predicted"/>
<organism evidence="1 2">
    <name type="scientific">Pisolithus microcarpus 441</name>
    <dbReference type="NCBI Taxonomy" id="765257"/>
    <lineage>
        <taxon>Eukaryota</taxon>
        <taxon>Fungi</taxon>
        <taxon>Dikarya</taxon>
        <taxon>Basidiomycota</taxon>
        <taxon>Agaricomycotina</taxon>
        <taxon>Agaricomycetes</taxon>
        <taxon>Agaricomycetidae</taxon>
        <taxon>Boletales</taxon>
        <taxon>Sclerodermatineae</taxon>
        <taxon>Pisolithaceae</taxon>
        <taxon>Pisolithus</taxon>
    </lineage>
</organism>
<dbReference type="HOGENOM" id="CLU_2776896_0_0_1"/>
<dbReference type="Proteomes" id="UP000054018">
    <property type="component" value="Unassembled WGS sequence"/>
</dbReference>
<evidence type="ECO:0000313" key="1">
    <source>
        <dbReference type="EMBL" id="KIK25230.1"/>
    </source>
</evidence>
<accession>A0A0C9YJU7</accession>
<dbReference type="EMBL" id="KN833710">
    <property type="protein sequence ID" value="KIK25230.1"/>
    <property type="molecule type" value="Genomic_DNA"/>
</dbReference>
<reference evidence="1 2" key="1">
    <citation type="submission" date="2014-04" db="EMBL/GenBank/DDBJ databases">
        <authorList>
            <consortium name="DOE Joint Genome Institute"/>
            <person name="Kuo A."/>
            <person name="Kohler A."/>
            <person name="Costa M.D."/>
            <person name="Nagy L.G."/>
            <person name="Floudas D."/>
            <person name="Copeland A."/>
            <person name="Barry K.W."/>
            <person name="Cichocki N."/>
            <person name="Veneault-Fourrey C."/>
            <person name="LaButti K."/>
            <person name="Lindquist E.A."/>
            <person name="Lipzen A."/>
            <person name="Lundell T."/>
            <person name="Morin E."/>
            <person name="Murat C."/>
            <person name="Sun H."/>
            <person name="Tunlid A."/>
            <person name="Henrissat B."/>
            <person name="Grigoriev I.V."/>
            <person name="Hibbett D.S."/>
            <person name="Martin F."/>
            <person name="Nordberg H.P."/>
            <person name="Cantor M.N."/>
            <person name="Hua S.X."/>
        </authorList>
    </citation>
    <scope>NUCLEOTIDE SEQUENCE [LARGE SCALE GENOMIC DNA]</scope>
    <source>
        <strain evidence="1 2">441</strain>
    </source>
</reference>
<keyword evidence="2" id="KW-1185">Reference proteome</keyword>
<name>A0A0C9YJU7_9AGAM</name>
<reference evidence="2" key="2">
    <citation type="submission" date="2015-01" db="EMBL/GenBank/DDBJ databases">
        <title>Evolutionary Origins and Diversification of the Mycorrhizal Mutualists.</title>
        <authorList>
            <consortium name="DOE Joint Genome Institute"/>
            <consortium name="Mycorrhizal Genomics Consortium"/>
            <person name="Kohler A."/>
            <person name="Kuo A."/>
            <person name="Nagy L.G."/>
            <person name="Floudas D."/>
            <person name="Copeland A."/>
            <person name="Barry K.W."/>
            <person name="Cichocki N."/>
            <person name="Veneault-Fourrey C."/>
            <person name="LaButti K."/>
            <person name="Lindquist E.A."/>
            <person name="Lipzen A."/>
            <person name="Lundell T."/>
            <person name="Morin E."/>
            <person name="Murat C."/>
            <person name="Riley R."/>
            <person name="Ohm R."/>
            <person name="Sun H."/>
            <person name="Tunlid A."/>
            <person name="Henrissat B."/>
            <person name="Grigoriev I.V."/>
            <person name="Hibbett D.S."/>
            <person name="Martin F."/>
        </authorList>
    </citation>
    <scope>NUCLEOTIDE SEQUENCE [LARGE SCALE GENOMIC DNA]</scope>
    <source>
        <strain evidence="2">441</strain>
    </source>
</reference>
<gene>
    <name evidence="1" type="ORF">PISMIDRAFT_356584</name>
</gene>
<dbReference type="AlphaFoldDB" id="A0A0C9YJU7"/>
<protein>
    <submittedName>
        <fullName evidence="1">Unplaced genomic scaffold scaffold_26, whole genome shotgun sequence</fullName>
    </submittedName>
</protein>
<evidence type="ECO:0000313" key="2">
    <source>
        <dbReference type="Proteomes" id="UP000054018"/>
    </source>
</evidence>